<proteinExistence type="predicted"/>
<reference evidence="1" key="1">
    <citation type="journal article" date="2014" name="Front. Microbiol.">
        <title>High frequency of phylogenetically diverse reductive dehalogenase-homologous genes in deep subseafloor sedimentary metagenomes.</title>
        <authorList>
            <person name="Kawai M."/>
            <person name="Futagami T."/>
            <person name="Toyoda A."/>
            <person name="Takaki Y."/>
            <person name="Nishi S."/>
            <person name="Hori S."/>
            <person name="Arai W."/>
            <person name="Tsubouchi T."/>
            <person name="Morono Y."/>
            <person name="Uchiyama I."/>
            <person name="Ito T."/>
            <person name="Fujiyama A."/>
            <person name="Inagaki F."/>
            <person name="Takami H."/>
        </authorList>
    </citation>
    <scope>NUCLEOTIDE SEQUENCE</scope>
    <source>
        <strain evidence="1">Expedition CK06-06</strain>
    </source>
</reference>
<dbReference type="EMBL" id="BART01021179">
    <property type="protein sequence ID" value="GAG97109.1"/>
    <property type="molecule type" value="Genomic_DNA"/>
</dbReference>
<gene>
    <name evidence="1" type="ORF">S01H4_39155</name>
</gene>
<evidence type="ECO:0008006" key="2">
    <source>
        <dbReference type="Google" id="ProtNLM"/>
    </source>
</evidence>
<comment type="caution">
    <text evidence="1">The sequence shown here is derived from an EMBL/GenBank/DDBJ whole genome shotgun (WGS) entry which is preliminary data.</text>
</comment>
<protein>
    <recommendedName>
        <fullName evidence="2">F5/8 type C domain-containing protein</fullName>
    </recommendedName>
</protein>
<dbReference type="AlphaFoldDB" id="X1BMG1"/>
<organism evidence="1">
    <name type="scientific">marine sediment metagenome</name>
    <dbReference type="NCBI Taxonomy" id="412755"/>
    <lineage>
        <taxon>unclassified sequences</taxon>
        <taxon>metagenomes</taxon>
        <taxon>ecological metagenomes</taxon>
    </lineage>
</organism>
<name>X1BMG1_9ZZZZ</name>
<sequence>MSLISWKNYVDDGTITTTFGTNILSQNNLKTRQIGDIYRQDLDASPLGTGTHIKVDFGSAKETKIVCALNHNQAGAAYSLRFGTTSGATDVGSVAGTFAAATSYDANNDMLYLSTPYTARYFTMVITPVVPGGLVDMGRLWIDNGFVPNIGMDFGMGVIDRSTKTKSRGGSTYSAPRQILRKLDVNAIGRSTADFIGTSADFDSLLTMDLACGVSSEIVVLPMTDSQHNLNRMGVYGTISSNGPIHVQNKG</sequence>
<feature type="non-terminal residue" evidence="1">
    <location>
        <position position="251"/>
    </location>
</feature>
<evidence type="ECO:0000313" key="1">
    <source>
        <dbReference type="EMBL" id="GAG97109.1"/>
    </source>
</evidence>
<accession>X1BMG1</accession>